<dbReference type="Proteomes" id="UP000075418">
    <property type="component" value="Unassembled WGS sequence"/>
</dbReference>
<evidence type="ECO:0000313" key="6">
    <source>
        <dbReference type="EMBL" id="KYH13460.1"/>
    </source>
</evidence>
<comment type="similarity">
    <text evidence="1">Belongs to the isochorismatase family.</text>
</comment>
<dbReference type="OrthoDB" id="257098at2"/>
<sequence>MPQNTALLVMDMQNGIVNGLENKDSIIEANQRAIKKARQQDIPVIFVRVAFSQGLLEIATNNKMFGPMREKQAPMEKDSEATQIHPELNRQEQEPIVTKHRVSAFTGSNLEVLLRGLEVRHIVLTGVATSGVVLSTSVEAADKDFDITILEDAVGDREQDKHEFLVERILPRYATITSVENW</sequence>
<dbReference type="GeneID" id="69904439"/>
<reference evidence="5" key="3">
    <citation type="journal article" date="2021" name="PeerJ">
        <title>Extensive microbial diversity within the chicken gut microbiome revealed by metagenomics and culture.</title>
        <authorList>
            <person name="Gilroy R."/>
            <person name="Ravi A."/>
            <person name="Getino M."/>
            <person name="Pursley I."/>
            <person name="Horton D.L."/>
            <person name="Alikhan N.F."/>
            <person name="Baker D."/>
            <person name="Gharbi K."/>
            <person name="Hall N."/>
            <person name="Watson M."/>
            <person name="Adriaenssens E.M."/>
            <person name="Foster-Nyarko E."/>
            <person name="Jarju S."/>
            <person name="Secka A."/>
            <person name="Antonio M."/>
            <person name="Oren A."/>
            <person name="Chaudhuri R.R."/>
            <person name="La Ragione R."/>
            <person name="Hildebrand F."/>
            <person name="Pallen M.J."/>
        </authorList>
    </citation>
    <scope>NUCLEOTIDE SEQUENCE</scope>
    <source>
        <strain evidence="5">CHK149-3286</strain>
    </source>
</reference>
<accession>A0A2T4RBN3</accession>
<feature type="domain" description="Isochorismatase-like" evidence="3">
    <location>
        <begin position="5"/>
        <end position="180"/>
    </location>
</feature>
<reference evidence="4 8" key="2">
    <citation type="submission" date="2019-07" db="EMBL/GenBank/DDBJ databases">
        <title>Whole genome shotgun sequence of Staphylococcus kloosii NBRC 109624.</title>
        <authorList>
            <person name="Hosoyama A."/>
            <person name="Uohara A."/>
            <person name="Ohji S."/>
            <person name="Ichikawa N."/>
        </authorList>
    </citation>
    <scope>NUCLEOTIDE SEQUENCE [LARGE SCALE GENOMIC DNA]</scope>
    <source>
        <strain evidence="4 8">NBRC 109624</strain>
    </source>
</reference>
<comment type="caution">
    <text evidence="6">The sequence shown here is derived from an EMBL/GenBank/DDBJ whole genome shotgun (WGS) entry which is preliminary data.</text>
</comment>
<reference evidence="6 7" key="1">
    <citation type="submission" date="2016-02" db="EMBL/GenBank/DDBJ databases">
        <title>Draft genome sequence of hydrocarbon degrading Staphylococcus saprophyticus Strain CNV2, isolated from crude-oil contaminated soil from Noonmati Oil Refinery, Guwahati, Assam, India.</title>
        <authorList>
            <person name="Mukherjee A."/>
            <person name="Chettri B."/>
            <person name="Langpoklakpam J."/>
            <person name="Singh A.K."/>
            <person name="Chattopadhyay D.J."/>
        </authorList>
    </citation>
    <scope>NUCLEOTIDE SEQUENCE [LARGE SCALE GENOMIC DNA]</scope>
    <source>
        <strain evidence="6 7">CNV2</strain>
    </source>
</reference>
<accession>A0A151A2R9</accession>
<evidence type="ECO:0000313" key="8">
    <source>
        <dbReference type="Proteomes" id="UP000321040"/>
    </source>
</evidence>
<dbReference type="InterPro" id="IPR000868">
    <property type="entry name" value="Isochorismatase-like_dom"/>
</dbReference>
<gene>
    <name evidence="6" type="ORF">A0131_01365</name>
    <name evidence="5" type="ORF">K8V85_04660</name>
    <name evidence="4" type="ORF">SKL01_14090</name>
</gene>
<proteinExistence type="inferred from homology"/>
<organism evidence="6 7">
    <name type="scientific">Staphylococcus kloosii</name>
    <dbReference type="NCBI Taxonomy" id="29384"/>
    <lineage>
        <taxon>Bacteria</taxon>
        <taxon>Bacillati</taxon>
        <taxon>Bacillota</taxon>
        <taxon>Bacilli</taxon>
        <taxon>Bacillales</taxon>
        <taxon>Staphylococcaceae</taxon>
        <taxon>Staphylococcus</taxon>
    </lineage>
</organism>
<dbReference type="CDD" id="cd00431">
    <property type="entry name" value="cysteine_hydrolases"/>
    <property type="match status" value="1"/>
</dbReference>
<dbReference type="GO" id="GO:0016787">
    <property type="term" value="F:hydrolase activity"/>
    <property type="evidence" value="ECO:0007669"/>
    <property type="project" value="UniProtKB-KW"/>
</dbReference>
<dbReference type="PANTHER" id="PTHR43540:SF7">
    <property type="entry name" value="ISOCHORISMATASE FAMILY PROTEIN YECD"/>
    <property type="match status" value="1"/>
</dbReference>
<dbReference type="Pfam" id="PF00857">
    <property type="entry name" value="Isochorismatase"/>
    <property type="match status" value="1"/>
</dbReference>
<dbReference type="PANTHER" id="PTHR43540">
    <property type="entry name" value="PEROXYUREIDOACRYLATE/UREIDOACRYLATE AMIDOHYDROLASE-RELATED"/>
    <property type="match status" value="1"/>
</dbReference>
<name>A0A151A2R9_9STAP</name>
<dbReference type="Proteomes" id="UP000321040">
    <property type="component" value="Unassembled WGS sequence"/>
</dbReference>
<dbReference type="AlphaFoldDB" id="A0A151A2R9"/>
<dbReference type="EMBL" id="LUGM01000002">
    <property type="protein sequence ID" value="KYH13460.1"/>
    <property type="molecule type" value="Genomic_DNA"/>
</dbReference>
<evidence type="ECO:0000256" key="2">
    <source>
        <dbReference type="ARBA" id="ARBA00022801"/>
    </source>
</evidence>
<evidence type="ECO:0000256" key="1">
    <source>
        <dbReference type="ARBA" id="ARBA00006336"/>
    </source>
</evidence>
<dbReference type="Gene3D" id="3.40.50.850">
    <property type="entry name" value="Isochorismatase-like"/>
    <property type="match status" value="1"/>
</dbReference>
<evidence type="ECO:0000313" key="4">
    <source>
        <dbReference type="EMBL" id="GEP82231.1"/>
    </source>
</evidence>
<keyword evidence="2 5" id="KW-0378">Hydrolase</keyword>
<dbReference type="Proteomes" id="UP000706163">
    <property type="component" value="Unassembled WGS sequence"/>
</dbReference>
<dbReference type="RefSeq" id="WP_061853691.1">
    <property type="nucleotide sequence ID" value="NZ_BKAQ01000011.1"/>
</dbReference>
<dbReference type="EMBL" id="DYVT01000048">
    <property type="protein sequence ID" value="HJF67583.1"/>
    <property type="molecule type" value="Genomic_DNA"/>
</dbReference>
<dbReference type="KEGG" id="skl:C7J89_03730"/>
<dbReference type="SUPFAM" id="SSF52499">
    <property type="entry name" value="Isochorismatase-like hydrolases"/>
    <property type="match status" value="1"/>
</dbReference>
<evidence type="ECO:0000259" key="3">
    <source>
        <dbReference type="Pfam" id="PF00857"/>
    </source>
</evidence>
<protein>
    <submittedName>
        <fullName evidence="5">Cysteine hydrolase</fullName>
    </submittedName>
    <submittedName>
        <fullName evidence="6">Isochorismatase</fullName>
    </submittedName>
</protein>
<dbReference type="InterPro" id="IPR036380">
    <property type="entry name" value="Isochorismatase-like_sf"/>
</dbReference>
<dbReference type="EMBL" id="BKAQ01000011">
    <property type="protein sequence ID" value="GEP82231.1"/>
    <property type="molecule type" value="Genomic_DNA"/>
</dbReference>
<evidence type="ECO:0000313" key="7">
    <source>
        <dbReference type="Proteomes" id="UP000075418"/>
    </source>
</evidence>
<evidence type="ECO:0000313" key="5">
    <source>
        <dbReference type="EMBL" id="HJF67583.1"/>
    </source>
</evidence>
<keyword evidence="8" id="KW-1185">Reference proteome</keyword>
<dbReference type="InterPro" id="IPR050272">
    <property type="entry name" value="Isochorismatase-like_hydrls"/>
</dbReference>
<reference evidence="5" key="4">
    <citation type="submission" date="2021-09" db="EMBL/GenBank/DDBJ databases">
        <authorList>
            <person name="Gilroy R."/>
        </authorList>
    </citation>
    <scope>NUCLEOTIDE SEQUENCE</scope>
    <source>
        <strain evidence="5">CHK149-3286</strain>
    </source>
</reference>